<comment type="similarity">
    <text evidence="2">Belongs to the insulin family.</text>
</comment>
<reference evidence="8" key="1">
    <citation type="submission" date="2011-07" db="EMBL/GenBank/DDBJ databases">
        <authorList>
            <consortium name="Caenorhabditis brenneri Sequencing and Analysis Consortium"/>
            <person name="Wilson R.K."/>
        </authorList>
    </citation>
    <scope>NUCLEOTIDE SEQUENCE [LARGE SCALE GENOMIC DNA]</scope>
    <source>
        <strain evidence="8">PB2801</strain>
    </source>
</reference>
<accession>G0MJA4</accession>
<dbReference type="HOGENOM" id="CLU_2560304_0_0_1"/>
<keyword evidence="5" id="KW-1015">Disulfide bond</keyword>
<keyword evidence="3" id="KW-0964">Secreted</keyword>
<feature type="chain" id="PRO_5003403596" evidence="6">
    <location>
        <begin position="25"/>
        <end position="82"/>
    </location>
</feature>
<dbReference type="Gene3D" id="1.10.100.10">
    <property type="entry name" value="Insulin-like"/>
    <property type="match status" value="1"/>
</dbReference>
<dbReference type="GO" id="GO:0005576">
    <property type="term" value="C:extracellular region"/>
    <property type="evidence" value="ECO:0007669"/>
    <property type="project" value="UniProtKB-SubCell"/>
</dbReference>
<sequence length="82" mass="9094">MFSKNLLLVALFVAMLVFISHSEAAPTEPIARTAQWRSKCGRSLVLFTLSVCGDPECSPEVSRLGCQRQLTEDEVRAMCCPF</sequence>
<protein>
    <submittedName>
        <fullName evidence="7">Uncharacterized protein</fullName>
    </submittedName>
</protein>
<dbReference type="Proteomes" id="UP000008068">
    <property type="component" value="Unassembled WGS sequence"/>
</dbReference>
<evidence type="ECO:0000256" key="2">
    <source>
        <dbReference type="ARBA" id="ARBA00009034"/>
    </source>
</evidence>
<evidence type="ECO:0000256" key="5">
    <source>
        <dbReference type="ARBA" id="ARBA00023157"/>
    </source>
</evidence>
<organism evidence="8">
    <name type="scientific">Caenorhabditis brenneri</name>
    <name type="common">Nematode worm</name>
    <dbReference type="NCBI Taxonomy" id="135651"/>
    <lineage>
        <taxon>Eukaryota</taxon>
        <taxon>Metazoa</taxon>
        <taxon>Ecdysozoa</taxon>
        <taxon>Nematoda</taxon>
        <taxon>Chromadorea</taxon>
        <taxon>Rhabditida</taxon>
        <taxon>Rhabditina</taxon>
        <taxon>Rhabditomorpha</taxon>
        <taxon>Rhabditoidea</taxon>
        <taxon>Rhabditidae</taxon>
        <taxon>Peloderinae</taxon>
        <taxon>Caenorhabditis</taxon>
    </lineage>
</organism>
<dbReference type="AlphaFoldDB" id="G0MJA4"/>
<evidence type="ECO:0000313" key="8">
    <source>
        <dbReference type="Proteomes" id="UP000008068"/>
    </source>
</evidence>
<keyword evidence="8" id="KW-1185">Reference proteome</keyword>
<comment type="subcellular location">
    <subcellularLocation>
        <location evidence="1">Secreted</location>
    </subcellularLocation>
</comment>
<proteinExistence type="inferred from homology"/>
<gene>
    <name evidence="7" type="ORF">CAEBREN_08657</name>
</gene>
<evidence type="ECO:0000256" key="1">
    <source>
        <dbReference type="ARBA" id="ARBA00004613"/>
    </source>
</evidence>
<dbReference type="GO" id="GO:0005179">
    <property type="term" value="F:hormone activity"/>
    <property type="evidence" value="ECO:0007669"/>
    <property type="project" value="InterPro"/>
</dbReference>
<evidence type="ECO:0000256" key="4">
    <source>
        <dbReference type="ARBA" id="ARBA00022729"/>
    </source>
</evidence>
<evidence type="ECO:0000256" key="3">
    <source>
        <dbReference type="ARBA" id="ARBA00022525"/>
    </source>
</evidence>
<dbReference type="EMBL" id="GL379797">
    <property type="protein sequence ID" value="EGT32433.1"/>
    <property type="molecule type" value="Genomic_DNA"/>
</dbReference>
<evidence type="ECO:0000313" key="7">
    <source>
        <dbReference type="EMBL" id="EGT32433.1"/>
    </source>
</evidence>
<dbReference type="InParanoid" id="G0MJA4"/>
<name>G0MJA4_CAEBE</name>
<evidence type="ECO:0000256" key="6">
    <source>
        <dbReference type="SAM" id="SignalP"/>
    </source>
</evidence>
<dbReference type="Pfam" id="PF03488">
    <property type="entry name" value="Ins_beta"/>
    <property type="match status" value="1"/>
</dbReference>
<dbReference type="InterPro" id="IPR003235">
    <property type="entry name" value="Nem_insulin-like_b-type"/>
</dbReference>
<feature type="signal peptide" evidence="6">
    <location>
        <begin position="1"/>
        <end position="24"/>
    </location>
</feature>
<keyword evidence="4 6" id="KW-0732">Signal</keyword>